<evidence type="ECO:0000259" key="7">
    <source>
        <dbReference type="Pfam" id="PF18052"/>
    </source>
</evidence>
<evidence type="ECO:0000313" key="10">
    <source>
        <dbReference type="RefSeq" id="XP_048138555.1"/>
    </source>
</evidence>
<evidence type="ECO:0000256" key="5">
    <source>
        <dbReference type="SAM" id="Coils"/>
    </source>
</evidence>
<evidence type="ECO:0000256" key="2">
    <source>
        <dbReference type="ARBA" id="ARBA00022741"/>
    </source>
</evidence>
<dbReference type="Pfam" id="PF18052">
    <property type="entry name" value="Rx_N"/>
    <property type="match status" value="1"/>
</dbReference>
<dbReference type="RefSeq" id="XP_048138555.1">
    <property type="nucleotide sequence ID" value="XM_048282598.1"/>
</dbReference>
<feature type="coiled-coil region" evidence="5">
    <location>
        <begin position="33"/>
        <end position="84"/>
    </location>
</feature>
<evidence type="ECO:0000313" key="9">
    <source>
        <dbReference type="Proteomes" id="UP000827889"/>
    </source>
</evidence>
<dbReference type="InterPro" id="IPR038005">
    <property type="entry name" value="RX-like_CC"/>
</dbReference>
<dbReference type="Gene3D" id="1.10.10.10">
    <property type="entry name" value="Winged helix-like DNA-binding domain superfamily/Winged helix DNA-binding domain"/>
    <property type="match status" value="1"/>
</dbReference>
<dbReference type="CDD" id="cd14798">
    <property type="entry name" value="RX-CC_like"/>
    <property type="match status" value="1"/>
</dbReference>
<dbReference type="PRINTS" id="PR00364">
    <property type="entry name" value="DISEASERSIST"/>
</dbReference>
<dbReference type="InterPro" id="IPR027417">
    <property type="entry name" value="P-loop_NTPase"/>
</dbReference>
<accession>A0ABM3HPM1</accession>
<keyword evidence="3" id="KW-0611">Plant defense</keyword>
<evidence type="ECO:0000256" key="4">
    <source>
        <dbReference type="ARBA" id="ARBA00022840"/>
    </source>
</evidence>
<dbReference type="InterPro" id="IPR041118">
    <property type="entry name" value="Rx_N"/>
</dbReference>
<dbReference type="InterPro" id="IPR036388">
    <property type="entry name" value="WH-like_DNA-bd_sf"/>
</dbReference>
<keyword evidence="9" id="KW-1185">Reference proteome</keyword>
<dbReference type="InterPro" id="IPR058922">
    <property type="entry name" value="WHD_DRP"/>
</dbReference>
<dbReference type="InterPro" id="IPR042197">
    <property type="entry name" value="Apaf_helical"/>
</dbReference>
<evidence type="ECO:0000256" key="3">
    <source>
        <dbReference type="ARBA" id="ARBA00022821"/>
    </source>
</evidence>
<evidence type="ECO:0000259" key="8">
    <source>
        <dbReference type="Pfam" id="PF23559"/>
    </source>
</evidence>
<dbReference type="Proteomes" id="UP000827889">
    <property type="component" value="Chromosome 7"/>
</dbReference>
<keyword evidence="2" id="KW-0547">Nucleotide-binding</keyword>
<dbReference type="Pfam" id="PF23559">
    <property type="entry name" value="WHD_DRP"/>
    <property type="match status" value="1"/>
</dbReference>
<proteinExistence type="predicted"/>
<organism evidence="9 10">
    <name type="scientific">Rhodamnia argentea</name>
    <dbReference type="NCBI Taxonomy" id="178133"/>
    <lineage>
        <taxon>Eukaryota</taxon>
        <taxon>Viridiplantae</taxon>
        <taxon>Streptophyta</taxon>
        <taxon>Embryophyta</taxon>
        <taxon>Tracheophyta</taxon>
        <taxon>Spermatophyta</taxon>
        <taxon>Magnoliopsida</taxon>
        <taxon>eudicotyledons</taxon>
        <taxon>Gunneridae</taxon>
        <taxon>Pentapetalae</taxon>
        <taxon>rosids</taxon>
        <taxon>malvids</taxon>
        <taxon>Myrtales</taxon>
        <taxon>Myrtaceae</taxon>
        <taxon>Myrtoideae</taxon>
        <taxon>Myrteae</taxon>
        <taxon>Australasian group</taxon>
        <taxon>Rhodamnia</taxon>
    </lineage>
</organism>
<feature type="domain" description="Disease resistance N-terminal" evidence="7">
    <location>
        <begin position="9"/>
        <end position="90"/>
    </location>
</feature>
<keyword evidence="5" id="KW-0175">Coiled coil</keyword>
<dbReference type="Pfam" id="PF00931">
    <property type="entry name" value="NB-ARC"/>
    <property type="match status" value="1"/>
</dbReference>
<dbReference type="SUPFAM" id="SSF52540">
    <property type="entry name" value="P-loop containing nucleoside triphosphate hydrolases"/>
    <property type="match status" value="1"/>
</dbReference>
<keyword evidence="1" id="KW-0677">Repeat</keyword>
<dbReference type="Gene3D" id="1.20.5.4130">
    <property type="match status" value="1"/>
</dbReference>
<feature type="domain" description="NB-ARC" evidence="6">
    <location>
        <begin position="171"/>
        <end position="342"/>
    </location>
</feature>
<dbReference type="GeneID" id="125315970"/>
<dbReference type="PANTHER" id="PTHR36766">
    <property type="entry name" value="PLANT BROAD-SPECTRUM MILDEW RESISTANCE PROTEIN RPW8"/>
    <property type="match status" value="1"/>
</dbReference>
<protein>
    <submittedName>
        <fullName evidence="10">Disease resistance protein RGA3</fullName>
    </submittedName>
</protein>
<keyword evidence="4" id="KW-0067">ATP-binding</keyword>
<dbReference type="PANTHER" id="PTHR36766:SF67">
    <property type="entry name" value="DISEASE RESISTANCE PROTEIN RGA3"/>
    <property type="match status" value="1"/>
</dbReference>
<dbReference type="Gene3D" id="3.40.50.300">
    <property type="entry name" value="P-loop containing nucleotide triphosphate hydrolases"/>
    <property type="match status" value="1"/>
</dbReference>
<reference evidence="10" key="1">
    <citation type="submission" date="2025-08" db="UniProtKB">
        <authorList>
            <consortium name="RefSeq"/>
        </authorList>
    </citation>
    <scope>IDENTIFICATION</scope>
    <source>
        <tissue evidence="10">Leaf</tissue>
    </source>
</reference>
<evidence type="ECO:0000256" key="1">
    <source>
        <dbReference type="ARBA" id="ARBA00022737"/>
    </source>
</evidence>
<dbReference type="Gene3D" id="1.10.8.430">
    <property type="entry name" value="Helical domain of apoptotic protease-activating factors"/>
    <property type="match status" value="1"/>
</dbReference>
<name>A0ABM3HPM1_9MYRT</name>
<evidence type="ECO:0000259" key="6">
    <source>
        <dbReference type="Pfam" id="PF00931"/>
    </source>
</evidence>
<gene>
    <name evidence="10" type="primary">LOC125315970</name>
</gene>
<dbReference type="InterPro" id="IPR002182">
    <property type="entry name" value="NB-ARC"/>
</dbReference>
<feature type="domain" description="Disease resistance protein winged helix" evidence="8">
    <location>
        <begin position="426"/>
        <end position="496"/>
    </location>
</feature>
<sequence>MGDPFGITQEVLGKLRSLAIQEAVAIYGVEGQISELRETLTAIKAVLSDAEEQQTKKHGLQVWLDQLQDVLYDAEDVLDELECEALRKKVISRYGGIKEKVYRFLSLSNPLIFRVKISHKIKAIQERLSRISADKDQFDLFRSDDNSEAHMPLREITDPFVRKSNIVGRDSDKEMIIEMLLPSVDDKNISVIPIVGIGGLGKTTLAKVVYNDDRVKEQFELRIWVCVPEDFDLKKIIEEIIKHATGQSMSDVDIRQLQTHLLDIIKDKKYLLVLDDVWSNDHRKWKKLRDLLSEGASESKIIVTTRNSEVASIMGTHPAHNLKGLSHEDSMALLKKCAFDEKETQPRLDLLEIGKDIVAKCQGVPLLVETLGSLLNSKDDVGDWIRIRDSETWESAEAKEDILPVLKLSYVHLPSHLKQCFPILSLFPRGVQFQAWHLIGLWMALGLISSKSEKLAPEDIGVEYVKELRRRSLIQDVEEQGTVLFFKLHDLVHSLATNVGQQYCLTVDLDTPEISEKIQCISLPNGSLEGISNYDGVPSFLGKKT</sequence>